<evidence type="ECO:0000313" key="3">
    <source>
        <dbReference type="Proteomes" id="UP001189624"/>
    </source>
</evidence>
<feature type="compositionally biased region" description="Low complexity" evidence="1">
    <location>
        <begin position="10"/>
        <end position="23"/>
    </location>
</feature>
<evidence type="ECO:0008006" key="4">
    <source>
        <dbReference type="Google" id="ProtNLM"/>
    </source>
</evidence>
<feature type="compositionally biased region" description="Polar residues" evidence="1">
    <location>
        <begin position="220"/>
        <end position="239"/>
    </location>
</feature>
<feature type="region of interest" description="Disordered" evidence="1">
    <location>
        <begin position="92"/>
        <end position="119"/>
    </location>
</feature>
<reference evidence="2" key="1">
    <citation type="submission" date="2023-10" db="EMBL/GenBank/DDBJ databases">
        <authorList>
            <person name="Domelevo Entfellner J.-B."/>
        </authorList>
    </citation>
    <scope>NUCLEOTIDE SEQUENCE</scope>
</reference>
<feature type="compositionally biased region" description="Low complexity" evidence="1">
    <location>
        <begin position="106"/>
        <end position="119"/>
    </location>
</feature>
<dbReference type="Proteomes" id="UP001189624">
    <property type="component" value="Chromosome 4"/>
</dbReference>
<organism evidence="2 3">
    <name type="scientific">Sphenostylis stenocarpa</name>
    <dbReference type="NCBI Taxonomy" id="92480"/>
    <lineage>
        <taxon>Eukaryota</taxon>
        <taxon>Viridiplantae</taxon>
        <taxon>Streptophyta</taxon>
        <taxon>Embryophyta</taxon>
        <taxon>Tracheophyta</taxon>
        <taxon>Spermatophyta</taxon>
        <taxon>Magnoliopsida</taxon>
        <taxon>eudicotyledons</taxon>
        <taxon>Gunneridae</taxon>
        <taxon>Pentapetalae</taxon>
        <taxon>rosids</taxon>
        <taxon>fabids</taxon>
        <taxon>Fabales</taxon>
        <taxon>Fabaceae</taxon>
        <taxon>Papilionoideae</taxon>
        <taxon>50 kb inversion clade</taxon>
        <taxon>NPAAA clade</taxon>
        <taxon>indigoferoid/millettioid clade</taxon>
        <taxon>Phaseoleae</taxon>
        <taxon>Sphenostylis</taxon>
    </lineage>
</organism>
<evidence type="ECO:0000313" key="2">
    <source>
        <dbReference type="EMBL" id="CAJ1947694.1"/>
    </source>
</evidence>
<feature type="region of interest" description="Disordered" evidence="1">
    <location>
        <begin position="215"/>
        <end position="239"/>
    </location>
</feature>
<accession>A0AA86S8W4</accession>
<feature type="region of interest" description="Disordered" evidence="1">
    <location>
        <begin position="1"/>
        <end position="54"/>
    </location>
</feature>
<dbReference type="PANTHER" id="PTHR33781:SF18">
    <property type="entry name" value="DOF-TYPE DOMAIN-CONTAINING PROTEIN"/>
    <property type="match status" value="1"/>
</dbReference>
<protein>
    <recommendedName>
        <fullName evidence="4">Protein PHYTOCHROME KINASE SUBSTRATE 4</fullName>
    </recommendedName>
</protein>
<dbReference type="Gramene" id="rna-AYBTSS11_LOCUS12798">
    <property type="protein sequence ID" value="CAJ1947694.1"/>
    <property type="gene ID" value="gene-AYBTSS11_LOCUS12798"/>
</dbReference>
<dbReference type="GO" id="GO:0009638">
    <property type="term" value="P:phototropism"/>
    <property type="evidence" value="ECO:0007669"/>
    <property type="project" value="InterPro"/>
</dbReference>
<keyword evidence="3" id="KW-1185">Reference proteome</keyword>
<proteinExistence type="predicted"/>
<feature type="compositionally biased region" description="Basic and acidic residues" evidence="1">
    <location>
        <begin position="25"/>
        <end position="37"/>
    </location>
</feature>
<feature type="region of interest" description="Disordered" evidence="1">
    <location>
        <begin position="319"/>
        <end position="345"/>
    </location>
</feature>
<gene>
    <name evidence="2" type="ORF">AYBTSS11_LOCUS12798</name>
</gene>
<evidence type="ECO:0000256" key="1">
    <source>
        <dbReference type="SAM" id="MobiDB-lite"/>
    </source>
</evidence>
<name>A0AA86S8W4_9FABA</name>
<dbReference type="InterPro" id="IPR039615">
    <property type="entry name" value="PKS"/>
</dbReference>
<sequence length="412" mass="45587">MERAIHTNLNPNSPNNVSFSSPHHPTPDPPKKSEPHHAMRPNGLRALDHDPTSDLSTFGAHKYFNHGTNNDNIQRVTINGNSRVSPLLNLDTEHKHSPEQGDITKSTRSSFSNSASSSVGGNGNYNNMINNYKAHSFHVATPTPPPSSSKSTLNNKAGLLFHHPQKNTISVINPPQTSSNLTKKLRTSSNLTKKLRTSLSKSIWLLRRKCPCSDKKSVQVKGNTKNYSPKPKTSPSQTQTLTHNQIYKDSLNHKAAAPPSSSNKELKSQSLFHHHHPPAMNQARRPPSEGGFAFPLVMATNSTKPTNPHQVLLNVVHEEEDTTPRESLHVFQPPSPSKSRAMDDDAASDASSDLFEIESFSTQTTTLPYPITTPSIALCHETTDHEFFFTADAGCSLWRRRRLRDTEVLPPL</sequence>
<dbReference type="AlphaFoldDB" id="A0AA86S8W4"/>
<dbReference type="EMBL" id="OY731401">
    <property type="protein sequence ID" value="CAJ1947694.1"/>
    <property type="molecule type" value="Genomic_DNA"/>
</dbReference>
<feature type="region of interest" description="Disordered" evidence="1">
    <location>
        <begin position="169"/>
        <end position="188"/>
    </location>
</feature>
<dbReference type="PANTHER" id="PTHR33781">
    <property type="entry name" value="PROTEIN PHYTOCHROME KINASE SUBSTRATE 1-RELATED"/>
    <property type="match status" value="1"/>
</dbReference>